<reference evidence="2 3" key="1">
    <citation type="submission" date="2020-03" db="EMBL/GenBank/DDBJ databases">
        <title>Leucobacter sp. nov., isolated from beetles.</title>
        <authorList>
            <person name="Hyun D.-W."/>
            <person name="Bae J.-W."/>
        </authorList>
    </citation>
    <scope>NUCLEOTIDE SEQUENCE [LARGE SCALE GENOMIC DNA]</scope>
    <source>
        <strain evidence="2 3">HDW9C</strain>
    </source>
</reference>
<dbReference type="Proteomes" id="UP000502677">
    <property type="component" value="Chromosome"/>
</dbReference>
<proteinExistence type="predicted"/>
<accession>A0A6G7XG32</accession>
<feature type="transmembrane region" description="Helical" evidence="1">
    <location>
        <begin position="73"/>
        <end position="97"/>
    </location>
</feature>
<keyword evidence="1" id="KW-0812">Transmembrane</keyword>
<organism evidence="2 3">
    <name type="scientific">Leucobacter viscericola</name>
    <dbReference type="NCBI Taxonomy" id="2714935"/>
    <lineage>
        <taxon>Bacteria</taxon>
        <taxon>Bacillati</taxon>
        <taxon>Actinomycetota</taxon>
        <taxon>Actinomycetes</taxon>
        <taxon>Micrococcales</taxon>
        <taxon>Microbacteriaceae</taxon>
        <taxon>Leucobacter</taxon>
    </lineage>
</organism>
<name>A0A6G7XG32_9MICO</name>
<evidence type="ECO:0000313" key="2">
    <source>
        <dbReference type="EMBL" id="QIK63399.1"/>
    </source>
</evidence>
<keyword evidence="1" id="KW-1133">Transmembrane helix</keyword>
<protein>
    <submittedName>
        <fullName evidence="2">Uncharacterized protein</fullName>
    </submittedName>
</protein>
<feature type="transmembrane region" description="Helical" evidence="1">
    <location>
        <begin position="109"/>
        <end position="127"/>
    </location>
</feature>
<evidence type="ECO:0000313" key="3">
    <source>
        <dbReference type="Proteomes" id="UP000502677"/>
    </source>
</evidence>
<sequence>MTDRHAKRSAIEPAAELFRQEARLPNDAPRPGPIVGGTVIVLLRAVAAVLWWIGFVREWPGVISDTELAQEPATARILLIILLGFGAVWTIFLVLLARWVWRGSNTARVLVMVWTTLSITVSAIDYFVNGEEITVRTTLLTLALDILVLLALSSRDARAWARRLPR</sequence>
<dbReference type="KEGG" id="lvi:G7068_09455"/>
<keyword evidence="1" id="KW-0472">Membrane</keyword>
<evidence type="ECO:0000256" key="1">
    <source>
        <dbReference type="SAM" id="Phobius"/>
    </source>
</evidence>
<gene>
    <name evidence="2" type="ORF">G7068_09455</name>
</gene>
<dbReference type="RefSeq" id="WP_166291466.1">
    <property type="nucleotide sequence ID" value="NZ_CP049863.1"/>
</dbReference>
<keyword evidence="3" id="KW-1185">Reference proteome</keyword>
<feature type="transmembrane region" description="Helical" evidence="1">
    <location>
        <begin position="33"/>
        <end position="53"/>
    </location>
</feature>
<dbReference type="AlphaFoldDB" id="A0A6G7XG32"/>
<dbReference type="EMBL" id="CP049863">
    <property type="protein sequence ID" value="QIK63399.1"/>
    <property type="molecule type" value="Genomic_DNA"/>
</dbReference>
<feature type="transmembrane region" description="Helical" evidence="1">
    <location>
        <begin position="133"/>
        <end position="153"/>
    </location>
</feature>